<keyword evidence="3" id="KW-0732">Signal</keyword>
<dbReference type="NCBIfam" id="TIGR01730">
    <property type="entry name" value="RND_mfp"/>
    <property type="match status" value="1"/>
</dbReference>
<feature type="chain" id="PRO_5025386602" evidence="3">
    <location>
        <begin position="19"/>
        <end position="447"/>
    </location>
</feature>
<gene>
    <name evidence="5" type="ORF">F6J89_03195</name>
</gene>
<dbReference type="EMBL" id="JAAHFQ010000040">
    <property type="protein sequence ID" value="NER26647.1"/>
    <property type="molecule type" value="Genomic_DNA"/>
</dbReference>
<dbReference type="Pfam" id="PF25917">
    <property type="entry name" value="BSH_RND"/>
    <property type="match status" value="1"/>
</dbReference>
<dbReference type="Gene3D" id="2.40.420.20">
    <property type="match status" value="1"/>
</dbReference>
<dbReference type="GO" id="GO:0015562">
    <property type="term" value="F:efflux transmembrane transporter activity"/>
    <property type="evidence" value="ECO:0007669"/>
    <property type="project" value="TreeGrafter"/>
</dbReference>
<name>A0A6B3N4Y7_9CYAN</name>
<proteinExistence type="inferred from homology"/>
<dbReference type="SUPFAM" id="SSF111369">
    <property type="entry name" value="HlyD-like secretion proteins"/>
    <property type="match status" value="2"/>
</dbReference>
<dbReference type="PROSITE" id="PS51257">
    <property type="entry name" value="PROKAR_LIPOPROTEIN"/>
    <property type="match status" value="1"/>
</dbReference>
<feature type="signal peptide" evidence="3">
    <location>
        <begin position="1"/>
        <end position="18"/>
    </location>
</feature>
<evidence type="ECO:0000313" key="5">
    <source>
        <dbReference type="EMBL" id="NER26647.1"/>
    </source>
</evidence>
<dbReference type="PANTHER" id="PTHR30469:SF39">
    <property type="entry name" value="SLL0180 PROTEIN"/>
    <property type="match status" value="1"/>
</dbReference>
<dbReference type="GO" id="GO:1990281">
    <property type="term" value="C:efflux pump complex"/>
    <property type="evidence" value="ECO:0007669"/>
    <property type="project" value="TreeGrafter"/>
</dbReference>
<sequence length="447" mass="48060">MKLLGAALVLSVFISACGGNPPSTQDDQSPAVPVKLQTLEQGTIENSTEFVGNLEAKERVTLVPRIEGRIMKIFVAEGDKVNRGAPIVELQPTKQQQEVNAAVSSVNLQREKLKVAQAELKATTAEQALIAAEVERTKADLEDAEAKVALVESNFKRSEDLVAQGAQSQQDLAQKQDDLNSTIAQRDAQQESLNTALKALQKSKEQFKQAVASVDSQKAALLQAEAVLQAQGELGSRTKNLQVNRVVAPISGIVGNLPLKVGDYINFAQELTTITRNDVLELNINVKAENKSKLKLGLPVEIVDTQGSTKITGKIDSISPTVDQQTQTILAKASFPNEGSLRDDEYVKVRVIWDTGPGILIPTESISRIDGQKFVFVAQPGESPTGEPIQVVKQKSVELGAIQGENYQVLSGLEAGEKIAVSSILDLRDGVPIASESLKSDNSKTNQ</sequence>
<feature type="coiled-coil region" evidence="2">
    <location>
        <begin position="186"/>
        <end position="217"/>
    </location>
</feature>
<comment type="caution">
    <text evidence="5">The sequence shown here is derived from an EMBL/GenBank/DDBJ whole genome shotgun (WGS) entry which is preliminary data.</text>
</comment>
<reference evidence="5" key="1">
    <citation type="submission" date="2019-11" db="EMBL/GenBank/DDBJ databases">
        <title>Genomic insights into an expanded diversity of filamentous marine cyanobacteria reveals the extraordinary biosynthetic potential of Moorea and Okeania.</title>
        <authorList>
            <person name="Ferreira Leao T."/>
            <person name="Wang M."/>
            <person name="Moss N."/>
            <person name="Da Silva R."/>
            <person name="Sanders J."/>
            <person name="Nurk S."/>
            <person name="Gurevich A."/>
            <person name="Humphrey G."/>
            <person name="Reher R."/>
            <person name="Zhu Q."/>
            <person name="Belda-Ferre P."/>
            <person name="Glukhov E."/>
            <person name="Rex R."/>
            <person name="Dorrestein P.C."/>
            <person name="Knight R."/>
            <person name="Pevzner P."/>
            <person name="Gerwick W.H."/>
            <person name="Gerwick L."/>
        </authorList>
    </citation>
    <scope>NUCLEOTIDE SEQUENCE</scope>
    <source>
        <strain evidence="5">SIO1C4</strain>
    </source>
</reference>
<organism evidence="5">
    <name type="scientific">Symploca sp. SIO1C4</name>
    <dbReference type="NCBI Taxonomy" id="2607765"/>
    <lineage>
        <taxon>Bacteria</taxon>
        <taxon>Bacillati</taxon>
        <taxon>Cyanobacteriota</taxon>
        <taxon>Cyanophyceae</taxon>
        <taxon>Coleofasciculales</taxon>
        <taxon>Coleofasciculaceae</taxon>
        <taxon>Symploca</taxon>
    </lineage>
</organism>
<dbReference type="InterPro" id="IPR006143">
    <property type="entry name" value="RND_pump_MFP"/>
</dbReference>
<keyword evidence="2" id="KW-0175">Coiled coil</keyword>
<feature type="domain" description="Multidrug resistance protein MdtA-like barrel-sandwich hybrid" evidence="4">
    <location>
        <begin position="59"/>
        <end position="275"/>
    </location>
</feature>
<protein>
    <submittedName>
        <fullName evidence="5">Efflux RND transporter periplasmic adaptor subunit</fullName>
    </submittedName>
</protein>
<dbReference type="Gene3D" id="1.10.287.470">
    <property type="entry name" value="Helix hairpin bin"/>
    <property type="match status" value="1"/>
</dbReference>
<evidence type="ECO:0000259" key="4">
    <source>
        <dbReference type="Pfam" id="PF25917"/>
    </source>
</evidence>
<dbReference type="PANTHER" id="PTHR30469">
    <property type="entry name" value="MULTIDRUG RESISTANCE PROTEIN MDTA"/>
    <property type="match status" value="1"/>
</dbReference>
<dbReference type="Gene3D" id="2.40.50.100">
    <property type="match status" value="1"/>
</dbReference>
<dbReference type="InterPro" id="IPR058625">
    <property type="entry name" value="MdtA-like_BSH"/>
</dbReference>
<feature type="coiled-coil region" evidence="2">
    <location>
        <begin position="106"/>
        <end position="161"/>
    </location>
</feature>
<dbReference type="Gene3D" id="2.40.30.170">
    <property type="match status" value="1"/>
</dbReference>
<accession>A0A6B3N4Y7</accession>
<comment type="similarity">
    <text evidence="1">Belongs to the membrane fusion protein (MFP) (TC 8.A.1) family.</text>
</comment>
<evidence type="ECO:0000256" key="1">
    <source>
        <dbReference type="ARBA" id="ARBA00009477"/>
    </source>
</evidence>
<evidence type="ECO:0000256" key="3">
    <source>
        <dbReference type="SAM" id="SignalP"/>
    </source>
</evidence>
<dbReference type="AlphaFoldDB" id="A0A6B3N4Y7"/>
<evidence type="ECO:0000256" key="2">
    <source>
        <dbReference type="SAM" id="Coils"/>
    </source>
</evidence>